<proteinExistence type="predicted"/>
<dbReference type="InterPro" id="IPR045864">
    <property type="entry name" value="aa-tRNA-synth_II/BPL/LPL"/>
</dbReference>
<name>A0A368HK78_9GAMM</name>
<dbReference type="Pfam" id="PF21948">
    <property type="entry name" value="LplA-B_cat"/>
    <property type="match status" value="1"/>
</dbReference>
<gene>
    <name evidence="2" type="ORF">C4900_03665</name>
</gene>
<reference evidence="2 3" key="1">
    <citation type="submission" date="2018-02" db="EMBL/GenBank/DDBJ databases">
        <title>Insights into the biology of acidophilic members of the Acidiferrobacteraceae family derived from comparative genomic analyses.</title>
        <authorList>
            <person name="Issotta F."/>
            <person name="Thyssen C."/>
            <person name="Mena C."/>
            <person name="Moya A."/>
            <person name="Bellenberg S."/>
            <person name="Sproer C."/>
            <person name="Covarrubias P.C."/>
            <person name="Sand W."/>
            <person name="Quatrini R."/>
            <person name="Vera M."/>
        </authorList>
    </citation>
    <scope>NUCLEOTIDE SEQUENCE [LARGE SCALE GENOMIC DNA]</scope>
    <source>
        <strain evidence="3">m-1</strain>
    </source>
</reference>
<protein>
    <submittedName>
        <fullName evidence="2">Lipoate--protein ligase</fullName>
    </submittedName>
</protein>
<dbReference type="SUPFAM" id="SSF55681">
    <property type="entry name" value="Class II aaRS and biotin synthetases"/>
    <property type="match status" value="1"/>
</dbReference>
<dbReference type="Gene3D" id="3.30.930.10">
    <property type="entry name" value="Bira Bifunctional Protein, Domain 2"/>
    <property type="match status" value="1"/>
</dbReference>
<dbReference type="PANTHER" id="PTHR43679:SF2">
    <property type="entry name" value="OCTANOYL-[GCVH]:PROTEIN N-OCTANOYLTRANSFERASE"/>
    <property type="match status" value="1"/>
</dbReference>
<dbReference type="RefSeq" id="WP_114282333.1">
    <property type="nucleotide sequence ID" value="NZ_PSYR01000001.1"/>
</dbReference>
<dbReference type="OrthoDB" id="9787898at2"/>
<evidence type="ECO:0000259" key="1">
    <source>
        <dbReference type="PROSITE" id="PS51733"/>
    </source>
</evidence>
<accession>A0A368HK78</accession>
<keyword evidence="2" id="KW-0436">Ligase</keyword>
<organism evidence="2 3">
    <name type="scientific">Acidiferrobacter thiooxydans</name>
    <dbReference type="NCBI Taxonomy" id="163359"/>
    <lineage>
        <taxon>Bacteria</taxon>
        <taxon>Pseudomonadati</taxon>
        <taxon>Pseudomonadota</taxon>
        <taxon>Gammaproteobacteria</taxon>
        <taxon>Acidiferrobacterales</taxon>
        <taxon>Acidiferrobacteraceae</taxon>
        <taxon>Acidiferrobacter</taxon>
    </lineage>
</organism>
<dbReference type="CDD" id="cd16443">
    <property type="entry name" value="LplA"/>
    <property type="match status" value="1"/>
</dbReference>
<evidence type="ECO:0000313" key="3">
    <source>
        <dbReference type="Proteomes" id="UP000253250"/>
    </source>
</evidence>
<sequence length="362" mass="39985">MSRAWRLIDTGVRPAAENMALDRALLESCQAGAPNTLRFLRFEPSALIGFHQSVSQELDIDYCRREGIGISRRITGGGALYCDQGQIGWELFVDRRTFATGDMLAIARTVCGIAVEGLRSLGVDAAFRPRNDIEVAGRKIGGTGGAFDGNALLYQGTVLIDFDVERMLRVLRIPQEKLSDKAIASARERITTLRAWLSDDTPSAATVQAAFARAFAQGLGVTFEAGDLSAVERDLYGRYRIEMAGDDWIFETDRPRIEVATASAMRKTAGGLVRVMVTVDTARERLKQAFITGDFFINPRRAIVDLEAALRDLALERVDETVDAFFKNRTVEMLLLTPEDLKAVLREALRSLEPQGHERIGV</sequence>
<dbReference type="InterPro" id="IPR050664">
    <property type="entry name" value="Octanoyltrans_LipM/LipL"/>
</dbReference>
<dbReference type="PANTHER" id="PTHR43679">
    <property type="entry name" value="OCTANOYLTRANSFERASE LIPM-RELATED"/>
    <property type="match status" value="1"/>
</dbReference>
<dbReference type="AlphaFoldDB" id="A0A368HK78"/>
<dbReference type="GO" id="GO:0016874">
    <property type="term" value="F:ligase activity"/>
    <property type="evidence" value="ECO:0007669"/>
    <property type="project" value="UniProtKB-KW"/>
</dbReference>
<dbReference type="EMBL" id="PSYR01000001">
    <property type="protein sequence ID" value="RCN58868.1"/>
    <property type="molecule type" value="Genomic_DNA"/>
</dbReference>
<dbReference type="Proteomes" id="UP000253250">
    <property type="component" value="Unassembled WGS sequence"/>
</dbReference>
<evidence type="ECO:0000313" key="2">
    <source>
        <dbReference type="EMBL" id="RCN58868.1"/>
    </source>
</evidence>
<dbReference type="Gene3D" id="3.30.390.50">
    <property type="entry name" value="CO dehydrogenase flavoprotein, C-terminal domain"/>
    <property type="match status" value="1"/>
</dbReference>
<dbReference type="InterPro" id="IPR004143">
    <property type="entry name" value="BPL_LPL_catalytic"/>
</dbReference>
<dbReference type="PROSITE" id="PS51733">
    <property type="entry name" value="BPL_LPL_CATALYTIC"/>
    <property type="match status" value="1"/>
</dbReference>
<feature type="domain" description="BPL/LPL catalytic" evidence="1">
    <location>
        <begin position="31"/>
        <end position="223"/>
    </location>
</feature>
<keyword evidence="3" id="KW-1185">Reference proteome</keyword>
<comment type="caution">
    <text evidence="2">The sequence shown here is derived from an EMBL/GenBank/DDBJ whole genome shotgun (WGS) entry which is preliminary data.</text>
</comment>